<proteinExistence type="predicted"/>
<feature type="compositionally biased region" description="Low complexity" evidence="1">
    <location>
        <begin position="72"/>
        <end position="87"/>
    </location>
</feature>
<comment type="caution">
    <text evidence="2">The sequence shown here is derived from an EMBL/GenBank/DDBJ whole genome shotgun (WGS) entry which is preliminary data.</text>
</comment>
<dbReference type="EMBL" id="BSXT01000658">
    <property type="protein sequence ID" value="GMF31926.1"/>
    <property type="molecule type" value="Genomic_DNA"/>
</dbReference>
<gene>
    <name evidence="2" type="ORF">Pfra01_000745800</name>
</gene>
<reference evidence="2" key="1">
    <citation type="submission" date="2023-04" db="EMBL/GenBank/DDBJ databases">
        <title>Phytophthora fragariaefolia NBRC 109709.</title>
        <authorList>
            <person name="Ichikawa N."/>
            <person name="Sato H."/>
            <person name="Tonouchi N."/>
        </authorList>
    </citation>
    <scope>NUCLEOTIDE SEQUENCE</scope>
    <source>
        <strain evidence="2">NBRC 109709</strain>
    </source>
</reference>
<keyword evidence="3" id="KW-1185">Reference proteome</keyword>
<evidence type="ECO:0000313" key="2">
    <source>
        <dbReference type="EMBL" id="GMF31926.1"/>
    </source>
</evidence>
<dbReference type="Proteomes" id="UP001165121">
    <property type="component" value="Unassembled WGS sequence"/>
</dbReference>
<organism evidence="2 3">
    <name type="scientific">Phytophthora fragariaefolia</name>
    <dbReference type="NCBI Taxonomy" id="1490495"/>
    <lineage>
        <taxon>Eukaryota</taxon>
        <taxon>Sar</taxon>
        <taxon>Stramenopiles</taxon>
        <taxon>Oomycota</taxon>
        <taxon>Peronosporomycetes</taxon>
        <taxon>Peronosporales</taxon>
        <taxon>Peronosporaceae</taxon>
        <taxon>Phytophthora</taxon>
    </lineage>
</organism>
<name>A0A9W6X5G5_9STRA</name>
<accession>A0A9W6X5G5</accession>
<dbReference type="AlphaFoldDB" id="A0A9W6X5G5"/>
<feature type="region of interest" description="Disordered" evidence="1">
    <location>
        <begin position="1"/>
        <end position="115"/>
    </location>
</feature>
<protein>
    <submittedName>
        <fullName evidence="2">Unnamed protein product</fullName>
    </submittedName>
</protein>
<evidence type="ECO:0000256" key="1">
    <source>
        <dbReference type="SAM" id="MobiDB-lite"/>
    </source>
</evidence>
<evidence type="ECO:0000313" key="3">
    <source>
        <dbReference type="Proteomes" id="UP001165121"/>
    </source>
</evidence>
<sequence length="115" mass="10843">MAKGQNPLARAQAHALRALSADAPSPAASDSVMAPPSDALETDGGSLLVAGPTEASVPGIPSAAPVGGANGGVSESSSASAGTDLSSTLGAVPRLTADAPEDAPGVSLSDSQPQG</sequence>
<feature type="compositionally biased region" description="Low complexity" evidence="1">
    <location>
        <begin position="8"/>
        <end position="39"/>
    </location>
</feature>